<reference evidence="2" key="2">
    <citation type="submission" date="2020-10" db="EMBL/GenBank/DDBJ databases">
        <authorList>
            <person name="Palmer J.M."/>
        </authorList>
    </citation>
    <scope>NUCLEOTIDE SEQUENCE</scope>
    <source>
        <strain evidence="2">UCD 2041</strain>
    </source>
</reference>
<dbReference type="Proteomes" id="UP000663131">
    <property type="component" value="Chromosome 4"/>
</dbReference>
<reference evidence="2" key="3">
    <citation type="journal article" name="BMC Genomics">
        <title>New genome assemblies reveal patterns of domestication and adaptation across Brettanomyces (Dekkera) species.</title>
        <authorList>
            <person name="Roach M.J."/>
            <person name="Borneman A.R."/>
        </authorList>
    </citation>
    <scope>NUCLEOTIDE SEQUENCE</scope>
    <source>
        <strain evidence="2">UCD 2041</strain>
    </source>
</reference>
<dbReference type="KEGG" id="bbrx:BRETT_001872"/>
<dbReference type="Proteomes" id="UP000568158">
    <property type="component" value="Unassembled WGS sequence"/>
</dbReference>
<dbReference type="AlphaFoldDB" id="A0A8H6B5P2"/>
<gene>
    <name evidence="2" type="ORF">BRETT_001872</name>
    <name evidence="1" type="ORF">HII12_003793</name>
</gene>
<evidence type="ECO:0000313" key="3">
    <source>
        <dbReference type="Proteomes" id="UP000568158"/>
    </source>
</evidence>
<dbReference type="EMBL" id="JABCYN010000031">
    <property type="protein sequence ID" value="KAF6009215.1"/>
    <property type="molecule type" value="Genomic_DNA"/>
</dbReference>
<evidence type="ECO:0000313" key="2">
    <source>
        <dbReference type="EMBL" id="QOU18801.1"/>
    </source>
</evidence>
<protein>
    <submittedName>
        <fullName evidence="1">Uncharacterized protein</fullName>
    </submittedName>
</protein>
<dbReference type="OrthoDB" id="3996599at2759"/>
<accession>A0A8H6B5P2</accession>
<organism evidence="1 3">
    <name type="scientific">Dekkera bruxellensis</name>
    <name type="common">Brettanomyces custersii</name>
    <dbReference type="NCBI Taxonomy" id="5007"/>
    <lineage>
        <taxon>Eukaryota</taxon>
        <taxon>Fungi</taxon>
        <taxon>Dikarya</taxon>
        <taxon>Ascomycota</taxon>
        <taxon>Saccharomycotina</taxon>
        <taxon>Pichiomycetes</taxon>
        <taxon>Pichiales</taxon>
        <taxon>Pichiaceae</taxon>
        <taxon>Brettanomyces</taxon>
    </lineage>
</organism>
<reference evidence="1 3" key="1">
    <citation type="journal article" date="2020" name="Appl. Microbiol. Biotechnol.">
        <title>Targeted gene deletion in Brettanomyces bruxellensis with an expression-free CRISPR-Cas9 system.</title>
        <authorList>
            <person name="Varela C."/>
            <person name="Bartel C."/>
            <person name="Onetto C."/>
            <person name="Borneman A."/>
        </authorList>
    </citation>
    <scope>NUCLEOTIDE SEQUENCE [LARGE SCALE GENOMIC DNA]</scope>
    <source>
        <strain evidence="1 3">AWRI1613</strain>
    </source>
</reference>
<evidence type="ECO:0000313" key="1">
    <source>
        <dbReference type="EMBL" id="KAF6009215.1"/>
    </source>
</evidence>
<dbReference type="GeneID" id="64573796"/>
<sequence>MTPMLVRSLGLATSASSVATAIATKRLLSTSIRAMHAQSAAQSKGNGKNGTWATFAEYREAIIKRDPVTMETRNNIMAPHSRLVNEPEGEKVEEKSFKDLAKRVAY</sequence>
<dbReference type="EMBL" id="CP063132">
    <property type="protein sequence ID" value="QOU18801.1"/>
    <property type="molecule type" value="Genomic_DNA"/>
</dbReference>
<dbReference type="RefSeq" id="XP_041135294.1">
    <property type="nucleotide sequence ID" value="XM_041280411.1"/>
</dbReference>
<proteinExistence type="predicted"/>
<name>A0A8H6B5P2_DEKBR</name>